<accession>A0A7V8LRB7</accession>
<name>A0A7V8LRB7_9MYCO</name>
<dbReference type="Proteomes" id="UP000037843">
    <property type="component" value="Unassembled WGS sequence"/>
</dbReference>
<reference evidence="2 3" key="1">
    <citation type="submission" date="2015-09" db="EMBL/GenBank/DDBJ databases">
        <title>Genome Sequences of Mycobacterium immunogenum Isolates, Recuperated from a Chloraminated Drinking Water Distribution System Simulator Subjected to Episodes of Nitrification.</title>
        <authorList>
            <person name="Gomez-Alvarez V."/>
            <person name="Revetta R.P."/>
        </authorList>
    </citation>
    <scope>NUCLEOTIDE SEQUENCE [LARGE SCALE GENOMIC DNA]</scope>
    <source>
        <strain evidence="2 3">H008</strain>
    </source>
</reference>
<dbReference type="AlphaFoldDB" id="A0A7V8LRB7"/>
<evidence type="ECO:0000313" key="2">
    <source>
        <dbReference type="EMBL" id="KPG14349.1"/>
    </source>
</evidence>
<evidence type="ECO:0000313" key="1">
    <source>
        <dbReference type="EMBL" id="KPG14273.1"/>
    </source>
</evidence>
<evidence type="ECO:0000313" key="3">
    <source>
        <dbReference type="Proteomes" id="UP000037843"/>
    </source>
</evidence>
<comment type="caution">
    <text evidence="2">The sequence shown here is derived from an EMBL/GenBank/DDBJ whole genome shotgun (WGS) entry which is preliminary data.</text>
</comment>
<dbReference type="SUPFAM" id="SSF49373">
    <property type="entry name" value="Invasin/intimin cell-adhesion fragments"/>
    <property type="match status" value="1"/>
</dbReference>
<dbReference type="InterPro" id="IPR008964">
    <property type="entry name" value="Invasin/intimin_cell_adhesion"/>
</dbReference>
<dbReference type="EMBL" id="LJFO01000003">
    <property type="protein sequence ID" value="KPG14273.1"/>
    <property type="molecule type" value="Genomic_DNA"/>
</dbReference>
<evidence type="ECO:0008006" key="4">
    <source>
        <dbReference type="Google" id="ProtNLM"/>
    </source>
</evidence>
<dbReference type="EMBL" id="LJFO01000003">
    <property type="protein sequence ID" value="KPG14349.1"/>
    <property type="molecule type" value="Genomic_DNA"/>
</dbReference>
<dbReference type="RefSeq" id="WP_054173037.1">
    <property type="nucleotide sequence ID" value="NZ_LJFO01000003.1"/>
</dbReference>
<protein>
    <recommendedName>
        <fullName evidence="4">BIG2 domain-containing protein</fullName>
    </recommendedName>
</protein>
<proteinExistence type="predicted"/>
<organism evidence="2 3">
    <name type="scientific">Mycobacteroides immunogenum</name>
    <dbReference type="NCBI Taxonomy" id="83262"/>
    <lineage>
        <taxon>Bacteria</taxon>
        <taxon>Bacillati</taxon>
        <taxon>Actinomycetota</taxon>
        <taxon>Actinomycetes</taxon>
        <taxon>Mycobacteriales</taxon>
        <taxon>Mycobacteriaceae</taxon>
        <taxon>Mycobacteroides</taxon>
    </lineage>
</organism>
<gene>
    <name evidence="1" type="ORF">AN908_06735</name>
    <name evidence="2" type="ORF">AN908_07245</name>
</gene>
<dbReference type="Gene3D" id="2.60.40.1080">
    <property type="match status" value="1"/>
</dbReference>
<sequence length="390" mass="41920">MADHEVLKSDIIVDAGIKLLRRERTLGALVTDHGLSDWSGRRGDTITIRVPGIMKANQRLLRDANRTLIEDEYTEYPIPVKIDQHLYQALAMKDEQLTLDIKDWSRQILYPAVQSIAEKNEANVANLIETAPYQEVITIDPTDTFKAFSTATQRLGETNVPRPGRVLVVGSAVATALRNDPQFRHADISGDSANSALREAWVSRVSGMNVFESQWLAQDSAYVFHPTAFLVAYVAPLVPRGAAYGDSASVDGIALRFLADYNYSGLNDRYVLDTYAGYNIIEDPDQGFVRAVKLRLAMTGNIEVVSAGGGTVSLAVGDTLQLKVRDANGALITDRCTFVSGTPAKATVTPGPGYENGGLVTAVAAGTSAITVTYAGPSGAKTATVNVTVA</sequence>